<protein>
    <submittedName>
        <fullName evidence="1">Uncharacterized protein</fullName>
    </submittedName>
</protein>
<gene>
    <name evidence="1" type="ORF">BD310DRAFT_178906</name>
</gene>
<evidence type="ECO:0000313" key="1">
    <source>
        <dbReference type="EMBL" id="TBU53141.1"/>
    </source>
</evidence>
<dbReference type="Proteomes" id="UP000292082">
    <property type="component" value="Unassembled WGS sequence"/>
</dbReference>
<sequence>MVQIAFATFAFILHSSKYLFLPSKPQPRPYVPSFPGDDSVAARPRCRLLTPPQLSQYSIGVRQHCPRCDVAVAQSAGAHLRPSRSPWLRLFVWSMAFQRGFHFLRRAFVEVGHLDEYSETVDTLAIWRVSAPLPYVISHRKCDQPAGLHHPQGGQTQHVSQPTSICSQHHLPVRCVAPFDFSCCRGRS</sequence>
<accession>A0A4Q9PHM2</accession>
<reference evidence="1 2" key="1">
    <citation type="submission" date="2019-01" db="EMBL/GenBank/DDBJ databases">
        <title>Draft genome sequences of three monokaryotic isolates of the white-rot basidiomycete fungus Dichomitus squalens.</title>
        <authorList>
            <consortium name="DOE Joint Genome Institute"/>
            <person name="Lopez S.C."/>
            <person name="Andreopoulos B."/>
            <person name="Pangilinan J."/>
            <person name="Lipzen A."/>
            <person name="Riley R."/>
            <person name="Ahrendt S."/>
            <person name="Ng V."/>
            <person name="Barry K."/>
            <person name="Daum C."/>
            <person name="Grigoriev I.V."/>
            <person name="Hilden K.S."/>
            <person name="Makela M.R."/>
            <person name="de Vries R.P."/>
        </authorList>
    </citation>
    <scope>NUCLEOTIDE SEQUENCE [LARGE SCALE GENOMIC DNA]</scope>
    <source>
        <strain evidence="1 2">CBS 464.89</strain>
    </source>
</reference>
<name>A0A4Q9PHM2_9APHY</name>
<organism evidence="1 2">
    <name type="scientific">Dichomitus squalens</name>
    <dbReference type="NCBI Taxonomy" id="114155"/>
    <lineage>
        <taxon>Eukaryota</taxon>
        <taxon>Fungi</taxon>
        <taxon>Dikarya</taxon>
        <taxon>Basidiomycota</taxon>
        <taxon>Agaricomycotina</taxon>
        <taxon>Agaricomycetes</taxon>
        <taxon>Polyporales</taxon>
        <taxon>Polyporaceae</taxon>
        <taxon>Dichomitus</taxon>
    </lineage>
</organism>
<evidence type="ECO:0000313" key="2">
    <source>
        <dbReference type="Proteomes" id="UP000292082"/>
    </source>
</evidence>
<proteinExistence type="predicted"/>
<keyword evidence="2" id="KW-1185">Reference proteome</keyword>
<dbReference type="EMBL" id="ML145223">
    <property type="protein sequence ID" value="TBU53141.1"/>
    <property type="molecule type" value="Genomic_DNA"/>
</dbReference>
<dbReference type="AlphaFoldDB" id="A0A4Q9PHM2"/>